<evidence type="ECO:0000313" key="1">
    <source>
        <dbReference type="EMBL" id="QNN63725.1"/>
    </source>
</evidence>
<keyword evidence="2" id="KW-1185">Reference proteome</keyword>
<dbReference type="KEGG" id="ldn:H9L06_05410"/>
<sequence length="69" mass="7542">MKYYVGDAYSGQRVHVGLRAFTLEVRTLAGEQIATHTRVYGSQAATVHQPQQLLAGLIRKPAAFLNSAL</sequence>
<organism evidence="1 2">
    <name type="scientific">Leucobacter denitrificans</name>
    <dbReference type="NCBI Taxonomy" id="683042"/>
    <lineage>
        <taxon>Bacteria</taxon>
        <taxon>Bacillati</taxon>
        <taxon>Actinomycetota</taxon>
        <taxon>Actinomycetes</taxon>
        <taxon>Micrococcales</taxon>
        <taxon>Microbacteriaceae</taxon>
        <taxon>Leucobacter</taxon>
    </lineage>
</organism>
<reference evidence="1 2" key="1">
    <citation type="submission" date="2020-08" db="EMBL/GenBank/DDBJ databases">
        <title>Genome sequence of Leucobacter denitrificans KACC 14055T.</title>
        <authorList>
            <person name="Hyun D.-W."/>
            <person name="Bae J.-W."/>
        </authorList>
    </citation>
    <scope>NUCLEOTIDE SEQUENCE [LARGE SCALE GENOMIC DNA]</scope>
    <source>
        <strain evidence="1 2">KACC 14055</strain>
    </source>
</reference>
<protein>
    <recommendedName>
        <fullName evidence="3">Transposase</fullName>
    </recommendedName>
</protein>
<dbReference type="AlphaFoldDB" id="A0A7G9S7A0"/>
<evidence type="ECO:0008006" key="3">
    <source>
        <dbReference type="Google" id="ProtNLM"/>
    </source>
</evidence>
<proteinExistence type="predicted"/>
<dbReference type="Proteomes" id="UP000515934">
    <property type="component" value="Chromosome"/>
</dbReference>
<evidence type="ECO:0000313" key="2">
    <source>
        <dbReference type="Proteomes" id="UP000515934"/>
    </source>
</evidence>
<accession>A0A7G9S7A0</accession>
<gene>
    <name evidence="1" type="ORF">H9L06_05410</name>
</gene>
<name>A0A7G9S7A0_9MICO</name>
<dbReference type="EMBL" id="CP060716">
    <property type="protein sequence ID" value="QNN63725.1"/>
    <property type="molecule type" value="Genomic_DNA"/>
</dbReference>